<evidence type="ECO:0000259" key="8">
    <source>
        <dbReference type="PROSITE" id="PS50975"/>
    </source>
</evidence>
<name>A0ABW3HB36_9SPHN</name>
<dbReference type="SUPFAM" id="SSF51246">
    <property type="entry name" value="Rudiment single hybrid motif"/>
    <property type="match status" value="1"/>
</dbReference>
<dbReference type="RefSeq" id="WP_264946284.1">
    <property type="nucleotide sequence ID" value="NZ_JAPDRA010000012.1"/>
</dbReference>
<evidence type="ECO:0000313" key="10">
    <source>
        <dbReference type="EMBL" id="MFD0948387.1"/>
    </source>
</evidence>
<protein>
    <submittedName>
        <fullName evidence="10">Acetyl/propionyl/methylcrotonyl-CoA carboxylase subunit alpha</fullName>
    </submittedName>
</protein>
<dbReference type="InterPro" id="IPR011764">
    <property type="entry name" value="Biotin_carboxylation_dom"/>
</dbReference>
<dbReference type="PROSITE" id="PS00188">
    <property type="entry name" value="BIOTIN"/>
    <property type="match status" value="1"/>
</dbReference>
<dbReference type="InterPro" id="IPR011053">
    <property type="entry name" value="Single_hybrid_motif"/>
</dbReference>
<dbReference type="InterPro" id="IPR001882">
    <property type="entry name" value="Biotin_BS"/>
</dbReference>
<dbReference type="InterPro" id="IPR016185">
    <property type="entry name" value="PreATP-grasp_dom_sf"/>
</dbReference>
<evidence type="ECO:0000256" key="6">
    <source>
        <dbReference type="PROSITE-ProRule" id="PRU00409"/>
    </source>
</evidence>
<comment type="cofactor">
    <cofactor evidence="1">
        <name>biotin</name>
        <dbReference type="ChEBI" id="CHEBI:57586"/>
    </cofactor>
</comment>
<dbReference type="Gene3D" id="2.40.50.100">
    <property type="match status" value="1"/>
</dbReference>
<keyword evidence="3 6" id="KW-0547">Nucleotide-binding</keyword>
<dbReference type="PANTHER" id="PTHR18866">
    <property type="entry name" value="CARBOXYLASE:PYRUVATE/ACETYL-COA/PROPIONYL-COA CARBOXYLASE"/>
    <property type="match status" value="1"/>
</dbReference>
<keyword evidence="5" id="KW-0092">Biotin</keyword>
<dbReference type="InterPro" id="IPR011054">
    <property type="entry name" value="Rudment_hybrid_motif"/>
</dbReference>
<evidence type="ECO:0000256" key="3">
    <source>
        <dbReference type="ARBA" id="ARBA00022741"/>
    </source>
</evidence>
<evidence type="ECO:0000256" key="5">
    <source>
        <dbReference type="ARBA" id="ARBA00023267"/>
    </source>
</evidence>
<dbReference type="Gene3D" id="3.30.470.20">
    <property type="entry name" value="ATP-grasp fold, B domain"/>
    <property type="match status" value="1"/>
</dbReference>
<dbReference type="PROSITE" id="PS50979">
    <property type="entry name" value="BC"/>
    <property type="match status" value="1"/>
</dbReference>
<feature type="domain" description="Biotin carboxylation" evidence="9">
    <location>
        <begin position="1"/>
        <end position="458"/>
    </location>
</feature>
<dbReference type="InterPro" id="IPR011761">
    <property type="entry name" value="ATP-grasp"/>
</dbReference>
<dbReference type="SUPFAM" id="SSF56059">
    <property type="entry name" value="Glutathione synthetase ATP-binding domain-like"/>
    <property type="match status" value="1"/>
</dbReference>
<dbReference type="CDD" id="cd06850">
    <property type="entry name" value="biotinyl_domain"/>
    <property type="match status" value="1"/>
</dbReference>
<dbReference type="EMBL" id="JBHTJG010000012">
    <property type="protein sequence ID" value="MFD0948387.1"/>
    <property type="molecule type" value="Genomic_DNA"/>
</dbReference>
<evidence type="ECO:0000256" key="2">
    <source>
        <dbReference type="ARBA" id="ARBA00022598"/>
    </source>
</evidence>
<proteinExistence type="predicted"/>
<dbReference type="Pfam" id="PF02786">
    <property type="entry name" value="CPSase_L_D2"/>
    <property type="match status" value="1"/>
</dbReference>
<feature type="domain" description="ATP-grasp" evidence="8">
    <location>
        <begin position="120"/>
        <end position="322"/>
    </location>
</feature>
<dbReference type="SUPFAM" id="SSF51230">
    <property type="entry name" value="Single hybrid motif"/>
    <property type="match status" value="1"/>
</dbReference>
<dbReference type="Pfam" id="PF00364">
    <property type="entry name" value="Biotin_lipoyl"/>
    <property type="match status" value="1"/>
</dbReference>
<dbReference type="PROSITE" id="PS50968">
    <property type="entry name" value="BIOTINYL_LIPOYL"/>
    <property type="match status" value="1"/>
</dbReference>
<dbReference type="PANTHER" id="PTHR18866:SF33">
    <property type="entry name" value="METHYLCROTONOYL-COA CARBOXYLASE SUBUNIT ALPHA, MITOCHONDRIAL-RELATED"/>
    <property type="match status" value="1"/>
</dbReference>
<dbReference type="PROSITE" id="PS50975">
    <property type="entry name" value="ATP_GRASP"/>
    <property type="match status" value="1"/>
</dbReference>
<accession>A0ABW3HB36</accession>
<dbReference type="InterPro" id="IPR000089">
    <property type="entry name" value="Biotin_lipoyl"/>
</dbReference>
<keyword evidence="11" id="KW-1185">Reference proteome</keyword>
<dbReference type="SUPFAM" id="SSF52440">
    <property type="entry name" value="PreATP-grasp domain"/>
    <property type="match status" value="1"/>
</dbReference>
<evidence type="ECO:0000256" key="1">
    <source>
        <dbReference type="ARBA" id="ARBA00001953"/>
    </source>
</evidence>
<comment type="caution">
    <text evidence="10">The sequence shown here is derived from an EMBL/GenBank/DDBJ whole genome shotgun (WGS) entry which is preliminary data.</text>
</comment>
<dbReference type="Pfam" id="PF00289">
    <property type="entry name" value="Biotin_carb_N"/>
    <property type="match status" value="1"/>
</dbReference>
<evidence type="ECO:0000313" key="11">
    <source>
        <dbReference type="Proteomes" id="UP001596977"/>
    </source>
</evidence>
<dbReference type="Proteomes" id="UP001596977">
    <property type="component" value="Unassembled WGS sequence"/>
</dbReference>
<dbReference type="Pfam" id="PF02785">
    <property type="entry name" value="Biotin_carb_C"/>
    <property type="match status" value="1"/>
</dbReference>
<evidence type="ECO:0000256" key="4">
    <source>
        <dbReference type="ARBA" id="ARBA00022840"/>
    </source>
</evidence>
<organism evidence="10 11">
    <name type="scientific">Sphingomonas canadensis</name>
    <dbReference type="NCBI Taxonomy" id="1219257"/>
    <lineage>
        <taxon>Bacteria</taxon>
        <taxon>Pseudomonadati</taxon>
        <taxon>Pseudomonadota</taxon>
        <taxon>Alphaproteobacteria</taxon>
        <taxon>Sphingomonadales</taxon>
        <taxon>Sphingomonadaceae</taxon>
        <taxon>Sphingomonas</taxon>
    </lineage>
</organism>
<reference evidence="11" key="1">
    <citation type="journal article" date="2019" name="Int. J. Syst. Evol. Microbiol.">
        <title>The Global Catalogue of Microorganisms (GCM) 10K type strain sequencing project: providing services to taxonomists for standard genome sequencing and annotation.</title>
        <authorList>
            <consortium name="The Broad Institute Genomics Platform"/>
            <consortium name="The Broad Institute Genome Sequencing Center for Infectious Disease"/>
            <person name="Wu L."/>
            <person name="Ma J."/>
        </authorList>
    </citation>
    <scope>NUCLEOTIDE SEQUENCE [LARGE SCALE GENOMIC DNA]</scope>
    <source>
        <strain evidence="11">CCUG 62982</strain>
    </source>
</reference>
<evidence type="ECO:0000259" key="9">
    <source>
        <dbReference type="PROSITE" id="PS50979"/>
    </source>
</evidence>
<feature type="domain" description="Lipoyl-binding" evidence="7">
    <location>
        <begin position="549"/>
        <end position="627"/>
    </location>
</feature>
<dbReference type="InterPro" id="IPR050856">
    <property type="entry name" value="Biotin_carboxylase_complex"/>
</dbReference>
<sequence>MIPSLLIANRGEIACRIIRTAREMGVRTIAVYSDADANALHVRQADQSVHIGPSPARESYLVGAKIIAAAKEAGAAAIHPGYGFLSENADFAQAVIDAGLIWVGPKPESIRAMGLKDAAKARMIAAGVPVTPGYLGDDQSPERLKAEADAIGYPVLIKAVAGGGGKGMRRVDAAADFADALASCKREAASSFGDDRVLIEKYILSPRHIEVQVFGDSHGNVVHLFERDCSLQRRHQKVIEEAPAPGMDEATREAICAAAVRAAKAVDYVGAGTIEFIADASEGLRADRIWFMEMNTRLQVEHPVTEEITGVDLVEWQLRVASGEPIPLGQDELSINGWAIEARLYAEDPAKGFLPSIGRLAPLMWSNRHLFTDPPSSTRIETGVETGDEVSSFYDPMIAKVIAHATTREHAIDRLIGELSDTLVAPVRTNAGFLVAALDDPDFVAGRITTAFIAEKGDALLPAAQPSDAGVAQAASEFYLMGYADVPRELLGWRLNAPPRREERVLVDGVERWIVPDEDGVACIASFAEPVALLNERGQTYVLTQYRAAGGAGAAASDGAMLAPMPGRVTSVDVAAGDGVTKGQRLLTLEAMKMEHGLTAPFDGIVAELNAEAGAQVSEGTLLVRVEKAE</sequence>
<evidence type="ECO:0000259" key="7">
    <source>
        <dbReference type="PROSITE" id="PS50968"/>
    </source>
</evidence>
<dbReference type="InterPro" id="IPR005479">
    <property type="entry name" value="CPAse_ATP-bd"/>
</dbReference>
<dbReference type="SMART" id="SM00878">
    <property type="entry name" value="Biotin_carb_C"/>
    <property type="match status" value="1"/>
</dbReference>
<dbReference type="PROSITE" id="PS00867">
    <property type="entry name" value="CPSASE_2"/>
    <property type="match status" value="1"/>
</dbReference>
<keyword evidence="4 6" id="KW-0067">ATP-binding</keyword>
<dbReference type="InterPro" id="IPR005481">
    <property type="entry name" value="BC-like_N"/>
</dbReference>
<gene>
    <name evidence="10" type="ORF">ACFQ1E_18765</name>
</gene>
<dbReference type="InterPro" id="IPR005482">
    <property type="entry name" value="Biotin_COase_C"/>
</dbReference>
<keyword evidence="2" id="KW-0436">Ligase</keyword>